<dbReference type="AlphaFoldDB" id="A0A392UY47"/>
<protein>
    <submittedName>
        <fullName evidence="2">Uncharacterized protein</fullName>
    </submittedName>
</protein>
<dbReference type="Proteomes" id="UP000265520">
    <property type="component" value="Unassembled WGS sequence"/>
</dbReference>
<feature type="coiled-coil region" evidence="1">
    <location>
        <begin position="3"/>
        <end position="47"/>
    </location>
</feature>
<reference evidence="2 3" key="1">
    <citation type="journal article" date="2018" name="Front. Plant Sci.">
        <title>Red Clover (Trifolium pratense) and Zigzag Clover (T. medium) - A Picture of Genomic Similarities and Differences.</title>
        <authorList>
            <person name="Dluhosova J."/>
            <person name="Istvanek J."/>
            <person name="Nedelnik J."/>
            <person name="Repkova J."/>
        </authorList>
    </citation>
    <scope>NUCLEOTIDE SEQUENCE [LARGE SCALE GENOMIC DNA]</scope>
    <source>
        <strain evidence="3">cv. 10/8</strain>
        <tissue evidence="2">Leaf</tissue>
    </source>
</reference>
<dbReference type="EMBL" id="LXQA010983987">
    <property type="protein sequence ID" value="MCI79909.1"/>
    <property type="molecule type" value="Genomic_DNA"/>
</dbReference>
<organism evidence="2 3">
    <name type="scientific">Trifolium medium</name>
    <dbReference type="NCBI Taxonomy" id="97028"/>
    <lineage>
        <taxon>Eukaryota</taxon>
        <taxon>Viridiplantae</taxon>
        <taxon>Streptophyta</taxon>
        <taxon>Embryophyta</taxon>
        <taxon>Tracheophyta</taxon>
        <taxon>Spermatophyta</taxon>
        <taxon>Magnoliopsida</taxon>
        <taxon>eudicotyledons</taxon>
        <taxon>Gunneridae</taxon>
        <taxon>Pentapetalae</taxon>
        <taxon>rosids</taxon>
        <taxon>fabids</taxon>
        <taxon>Fabales</taxon>
        <taxon>Fabaceae</taxon>
        <taxon>Papilionoideae</taxon>
        <taxon>50 kb inversion clade</taxon>
        <taxon>NPAAA clade</taxon>
        <taxon>Hologalegina</taxon>
        <taxon>IRL clade</taxon>
        <taxon>Trifolieae</taxon>
        <taxon>Trifolium</taxon>
    </lineage>
</organism>
<evidence type="ECO:0000313" key="3">
    <source>
        <dbReference type="Proteomes" id="UP000265520"/>
    </source>
</evidence>
<name>A0A392UY47_9FABA</name>
<proteinExistence type="predicted"/>
<sequence>SFKEEVNEKLSTQEAQISEIVHNQKVMAAKQEEIAVKQEEMATKQDAMSADLKVVLAILSQK</sequence>
<accession>A0A392UY47</accession>
<feature type="non-terminal residue" evidence="2">
    <location>
        <position position="1"/>
    </location>
</feature>
<comment type="caution">
    <text evidence="2">The sequence shown here is derived from an EMBL/GenBank/DDBJ whole genome shotgun (WGS) entry which is preliminary data.</text>
</comment>
<keyword evidence="3" id="KW-1185">Reference proteome</keyword>
<keyword evidence="1" id="KW-0175">Coiled coil</keyword>
<evidence type="ECO:0000313" key="2">
    <source>
        <dbReference type="EMBL" id="MCI79909.1"/>
    </source>
</evidence>
<evidence type="ECO:0000256" key="1">
    <source>
        <dbReference type="SAM" id="Coils"/>
    </source>
</evidence>